<evidence type="ECO:0000259" key="5">
    <source>
        <dbReference type="Pfam" id="PF04376"/>
    </source>
</evidence>
<dbReference type="InterPro" id="IPR030700">
    <property type="entry name" value="N-end_Aminoacyl_Trfase"/>
</dbReference>
<proteinExistence type="inferred from homology"/>
<comment type="function">
    <text evidence="4">Functions in the N-end rule pathway of protein degradation where it conjugates Leu from its aminoacyl-tRNA to the N-termini of proteins containing an N-terminal aspartate or glutamate.</text>
</comment>
<dbReference type="EMBL" id="LBNE01000003">
    <property type="protein sequence ID" value="KKO72145.1"/>
    <property type="molecule type" value="Genomic_DNA"/>
</dbReference>
<dbReference type="PIRSF" id="PIRSF037208">
    <property type="entry name" value="ATE_pro_prd"/>
    <property type="match status" value="1"/>
</dbReference>
<comment type="catalytic activity">
    <reaction evidence="4">
        <text>N-terminal L-aspartyl-[protein] + L-leucyl-tRNA(Leu) = N-terminal L-leucyl-L-aspartyl-[protein] + tRNA(Leu) + H(+)</text>
        <dbReference type="Rhea" id="RHEA:50420"/>
        <dbReference type="Rhea" id="RHEA-COMP:9613"/>
        <dbReference type="Rhea" id="RHEA-COMP:9622"/>
        <dbReference type="Rhea" id="RHEA-COMP:12669"/>
        <dbReference type="Rhea" id="RHEA-COMP:12674"/>
        <dbReference type="ChEBI" id="CHEBI:15378"/>
        <dbReference type="ChEBI" id="CHEBI:64720"/>
        <dbReference type="ChEBI" id="CHEBI:78442"/>
        <dbReference type="ChEBI" id="CHEBI:78494"/>
        <dbReference type="ChEBI" id="CHEBI:133042"/>
        <dbReference type="EC" id="2.3.2.29"/>
    </reaction>
</comment>
<sequence length="259" mass="30068">MMQARQTPPSGAWLRCYRTESYECSYWPERQARSQVVQAGQELYDGAYSQLIRLGFRRSGLHIYRPHCDQCQACTPLRVDAQHFQPSRSQKRAWKRHAHLQARVLAPAWSEESYALYQRYQAQRHAGGGMDDGDPEQYAQFLLASRVETRLVEFRDPADGRLIMVSVIDLLDDGLSAVYTYYDPDTPGSLGAYSILWQIAQCQENQRPWLYLGYWIPGHPKMHYKSGYRPAQILRDDHWLPFEQLPPAQWPDPPALHQA</sequence>
<dbReference type="NCBIfam" id="NF002341">
    <property type="entry name" value="PRK01305.1-1"/>
    <property type="match status" value="1"/>
</dbReference>
<gene>
    <name evidence="4" type="primary">bpt</name>
    <name evidence="7" type="ORF">AAV32_07375</name>
</gene>
<dbReference type="GO" id="GO:0071596">
    <property type="term" value="P:ubiquitin-dependent protein catabolic process via the N-end rule pathway"/>
    <property type="evidence" value="ECO:0007669"/>
    <property type="project" value="InterPro"/>
</dbReference>
<dbReference type="RefSeq" id="WP_068369770.1">
    <property type="nucleotide sequence ID" value="NZ_CP169556.1"/>
</dbReference>
<comment type="similarity">
    <text evidence="4">Belongs to the R-transferase family. Bpt subfamily.</text>
</comment>
<dbReference type="GO" id="GO:0005737">
    <property type="term" value="C:cytoplasm"/>
    <property type="evidence" value="ECO:0007669"/>
    <property type="project" value="UniProtKB-SubCell"/>
</dbReference>
<protein>
    <recommendedName>
        <fullName evidence="4">Aspartate/glutamate leucyltransferase</fullName>
        <ecNumber evidence="4">2.3.2.29</ecNumber>
    </recommendedName>
</protein>
<organism evidence="7 8">
    <name type="scientific">Kerstersia gyiorum</name>
    <dbReference type="NCBI Taxonomy" id="206506"/>
    <lineage>
        <taxon>Bacteria</taxon>
        <taxon>Pseudomonadati</taxon>
        <taxon>Pseudomonadota</taxon>
        <taxon>Betaproteobacteria</taxon>
        <taxon>Burkholderiales</taxon>
        <taxon>Alcaligenaceae</taxon>
        <taxon>Kerstersia</taxon>
    </lineage>
</organism>
<evidence type="ECO:0000256" key="1">
    <source>
        <dbReference type="ARBA" id="ARBA00022490"/>
    </source>
</evidence>
<accession>A0A171KTC8</accession>
<dbReference type="HAMAP" id="MF_00689">
    <property type="entry name" value="Bpt"/>
    <property type="match status" value="1"/>
</dbReference>
<keyword evidence="3 4" id="KW-0012">Acyltransferase</keyword>
<dbReference type="InterPro" id="IPR016181">
    <property type="entry name" value="Acyl_CoA_acyltransferase"/>
</dbReference>
<keyword evidence="1 4" id="KW-0963">Cytoplasm</keyword>
<feature type="domain" description="N-end rule aminoacyl transferase C-terminal" evidence="6">
    <location>
        <begin position="112"/>
        <end position="234"/>
    </location>
</feature>
<dbReference type="PANTHER" id="PTHR21367">
    <property type="entry name" value="ARGININE-TRNA-PROTEIN TRANSFERASE 1"/>
    <property type="match status" value="1"/>
</dbReference>
<evidence type="ECO:0000256" key="3">
    <source>
        <dbReference type="ARBA" id="ARBA00023315"/>
    </source>
</evidence>
<name>A0A171KTC8_9BURK</name>
<keyword evidence="2 4" id="KW-0808">Transferase</keyword>
<comment type="subcellular location">
    <subcellularLocation>
        <location evidence="4">Cytoplasm</location>
    </subcellularLocation>
</comment>
<evidence type="ECO:0000256" key="4">
    <source>
        <dbReference type="HAMAP-Rule" id="MF_00689"/>
    </source>
</evidence>
<dbReference type="PANTHER" id="PTHR21367:SF1">
    <property type="entry name" value="ARGINYL-TRNA--PROTEIN TRANSFERASE 1"/>
    <property type="match status" value="1"/>
</dbReference>
<dbReference type="NCBIfam" id="NF002342">
    <property type="entry name" value="PRK01305.1-3"/>
    <property type="match status" value="1"/>
</dbReference>
<dbReference type="InterPro" id="IPR017138">
    <property type="entry name" value="Asp_Glu_LeuTrfase"/>
</dbReference>
<dbReference type="SUPFAM" id="SSF55729">
    <property type="entry name" value="Acyl-CoA N-acyltransferases (Nat)"/>
    <property type="match status" value="1"/>
</dbReference>
<dbReference type="PATRIC" id="fig|206506.3.peg.1579"/>
<reference evidence="7 8" key="1">
    <citation type="submission" date="2015-04" db="EMBL/GenBank/DDBJ databases">
        <title>Genome sequence of Kerstersia gyiorum CG1.</title>
        <authorList>
            <person name="Greninger A.L."/>
            <person name="Kozyreva V."/>
            <person name="Chaturvedi V."/>
        </authorList>
    </citation>
    <scope>NUCLEOTIDE SEQUENCE [LARGE SCALE GENOMIC DNA]</scope>
    <source>
        <strain evidence="7 8">CG1</strain>
    </source>
</reference>
<evidence type="ECO:0000256" key="2">
    <source>
        <dbReference type="ARBA" id="ARBA00022679"/>
    </source>
</evidence>
<dbReference type="InterPro" id="IPR007472">
    <property type="entry name" value="N-end_Aminoacyl_Trfase_C"/>
</dbReference>
<feature type="domain" description="N-end aminoacyl transferase N-terminal" evidence="5">
    <location>
        <begin position="22"/>
        <end position="92"/>
    </location>
</feature>
<dbReference type="GO" id="GO:0004057">
    <property type="term" value="F:arginyl-tRNA--protein transferase activity"/>
    <property type="evidence" value="ECO:0007669"/>
    <property type="project" value="InterPro"/>
</dbReference>
<dbReference type="InterPro" id="IPR007471">
    <property type="entry name" value="N-end_Aminoacyl_Trfase_N"/>
</dbReference>
<keyword evidence="8" id="KW-1185">Reference proteome</keyword>
<dbReference type="GO" id="GO:0008914">
    <property type="term" value="F:leucyl-tRNA--protein transferase activity"/>
    <property type="evidence" value="ECO:0007669"/>
    <property type="project" value="UniProtKB-UniRule"/>
</dbReference>
<dbReference type="Pfam" id="PF04377">
    <property type="entry name" value="ATE_C"/>
    <property type="match status" value="1"/>
</dbReference>
<evidence type="ECO:0000259" key="6">
    <source>
        <dbReference type="Pfam" id="PF04377"/>
    </source>
</evidence>
<dbReference type="STRING" id="206506.AAV32_07375"/>
<dbReference type="AlphaFoldDB" id="A0A171KTC8"/>
<comment type="catalytic activity">
    <reaction evidence="4">
        <text>N-terminal L-glutamyl-[protein] + L-leucyl-tRNA(Leu) = N-terminal L-leucyl-L-glutamyl-[protein] + tRNA(Leu) + H(+)</text>
        <dbReference type="Rhea" id="RHEA:50412"/>
        <dbReference type="Rhea" id="RHEA-COMP:9613"/>
        <dbReference type="Rhea" id="RHEA-COMP:9622"/>
        <dbReference type="Rhea" id="RHEA-COMP:12664"/>
        <dbReference type="Rhea" id="RHEA-COMP:12668"/>
        <dbReference type="ChEBI" id="CHEBI:15378"/>
        <dbReference type="ChEBI" id="CHEBI:64721"/>
        <dbReference type="ChEBI" id="CHEBI:78442"/>
        <dbReference type="ChEBI" id="CHEBI:78494"/>
        <dbReference type="ChEBI" id="CHEBI:133041"/>
        <dbReference type="EC" id="2.3.2.29"/>
    </reaction>
</comment>
<dbReference type="EC" id="2.3.2.29" evidence="4"/>
<evidence type="ECO:0000313" key="8">
    <source>
        <dbReference type="Proteomes" id="UP000078084"/>
    </source>
</evidence>
<evidence type="ECO:0000313" key="7">
    <source>
        <dbReference type="EMBL" id="KKO72145.1"/>
    </source>
</evidence>
<dbReference type="GeneID" id="99726776"/>
<comment type="caution">
    <text evidence="7">The sequence shown here is derived from an EMBL/GenBank/DDBJ whole genome shotgun (WGS) entry which is preliminary data.</text>
</comment>
<dbReference type="NCBIfam" id="NF002346">
    <property type="entry name" value="PRK01305.2-3"/>
    <property type="match status" value="1"/>
</dbReference>
<dbReference type="Proteomes" id="UP000078084">
    <property type="component" value="Unassembled WGS sequence"/>
</dbReference>
<dbReference type="Pfam" id="PF04376">
    <property type="entry name" value="ATE_N"/>
    <property type="match status" value="1"/>
</dbReference>